<feature type="non-terminal residue" evidence="1">
    <location>
        <position position="1"/>
    </location>
</feature>
<proteinExistence type="predicted"/>
<evidence type="ECO:0000313" key="1">
    <source>
        <dbReference type="EMBL" id="SVB25864.1"/>
    </source>
</evidence>
<organism evidence="1">
    <name type="scientific">marine metagenome</name>
    <dbReference type="NCBI Taxonomy" id="408172"/>
    <lineage>
        <taxon>unclassified sequences</taxon>
        <taxon>metagenomes</taxon>
        <taxon>ecological metagenomes</taxon>
    </lineage>
</organism>
<protein>
    <submittedName>
        <fullName evidence="1">Uncharacterized protein</fullName>
    </submittedName>
</protein>
<sequence>PVEPVIRVFIIKKEGWLIKNGRP</sequence>
<dbReference type="EMBL" id="UINC01034667">
    <property type="protein sequence ID" value="SVB25864.1"/>
    <property type="molecule type" value="Genomic_DNA"/>
</dbReference>
<dbReference type="AlphaFoldDB" id="A0A382CJ41"/>
<accession>A0A382CJ41</accession>
<gene>
    <name evidence="1" type="ORF">METZ01_LOCUS178718</name>
</gene>
<reference evidence="1" key="1">
    <citation type="submission" date="2018-05" db="EMBL/GenBank/DDBJ databases">
        <authorList>
            <person name="Lanie J.A."/>
            <person name="Ng W.-L."/>
            <person name="Kazmierczak K.M."/>
            <person name="Andrzejewski T.M."/>
            <person name="Davidsen T.M."/>
            <person name="Wayne K.J."/>
            <person name="Tettelin H."/>
            <person name="Glass J.I."/>
            <person name="Rusch D."/>
            <person name="Podicherti R."/>
            <person name="Tsui H.-C.T."/>
            <person name="Winkler M.E."/>
        </authorList>
    </citation>
    <scope>NUCLEOTIDE SEQUENCE</scope>
</reference>
<name>A0A382CJ41_9ZZZZ</name>